<proteinExistence type="predicted"/>
<keyword evidence="2" id="KW-0539">Nucleus</keyword>
<evidence type="ECO:0000313" key="4">
    <source>
        <dbReference type="EMBL" id="TID30650.1"/>
    </source>
</evidence>
<dbReference type="OrthoDB" id="342531at2759"/>
<dbReference type="GO" id="GO:0005730">
    <property type="term" value="C:nucleolus"/>
    <property type="evidence" value="ECO:0007669"/>
    <property type="project" value="InterPro"/>
</dbReference>
<dbReference type="GO" id="GO:0000182">
    <property type="term" value="F:rDNA binding"/>
    <property type="evidence" value="ECO:0007669"/>
    <property type="project" value="TreeGrafter"/>
</dbReference>
<gene>
    <name evidence="4" type="ORF">CANINC_000806</name>
</gene>
<protein>
    <recommendedName>
        <fullName evidence="6">DNA polymerase V</fullName>
    </recommendedName>
</protein>
<feature type="region of interest" description="Disordered" evidence="3">
    <location>
        <begin position="722"/>
        <end position="842"/>
    </location>
</feature>
<evidence type="ECO:0000256" key="3">
    <source>
        <dbReference type="SAM" id="MobiDB-lite"/>
    </source>
</evidence>
<keyword evidence="5" id="KW-1185">Reference proteome</keyword>
<feature type="compositionally biased region" description="Acidic residues" evidence="3">
    <location>
        <begin position="722"/>
        <end position="768"/>
    </location>
</feature>
<comment type="caution">
    <text evidence="4">The sequence shown here is derived from an EMBL/GenBank/DDBJ whole genome shotgun (WGS) entry which is preliminary data.</text>
</comment>
<evidence type="ECO:0008006" key="6">
    <source>
        <dbReference type="Google" id="ProtNLM"/>
    </source>
</evidence>
<organism evidence="4 5">
    <name type="scientific">Pichia inconspicua</name>
    <dbReference type="NCBI Taxonomy" id="52247"/>
    <lineage>
        <taxon>Eukaryota</taxon>
        <taxon>Fungi</taxon>
        <taxon>Dikarya</taxon>
        <taxon>Ascomycota</taxon>
        <taxon>Saccharomycotina</taxon>
        <taxon>Pichiomycetes</taxon>
        <taxon>Pichiales</taxon>
        <taxon>Pichiaceae</taxon>
        <taxon>Pichia</taxon>
    </lineage>
</organism>
<evidence type="ECO:0000256" key="1">
    <source>
        <dbReference type="ARBA" id="ARBA00004123"/>
    </source>
</evidence>
<dbReference type="GO" id="GO:0006355">
    <property type="term" value="P:regulation of DNA-templated transcription"/>
    <property type="evidence" value="ECO:0007669"/>
    <property type="project" value="InterPro"/>
</dbReference>
<dbReference type="Proteomes" id="UP000307173">
    <property type="component" value="Unassembled WGS sequence"/>
</dbReference>
<dbReference type="STRING" id="52247.A0A4V4NG50"/>
<sequence>MPVSKDHYYRLASNLPKERIQAASSLLQELENENSTSDFKYALQRLISGLASNHDSARIGFSMCLTELISLLSNNKDFNYTAEDFLSDLELNLNKQIKDKQKGKNLRAYLFGKIFGVQSLINSNLIKSDDEQLIIQIIDSLFEIALTKSWIREIAIVTIVKLVGKFHLESNKKIMPHILSKLDENHLLLSMDGLLVYLSIPVTEREQMSNLAKLNNHWVNDNPLSKGNIPLLKDSFLDRIVPASNEEEKKEKNSIQKGSWNPQLHYVWAPLLSELFTNEINNKNNEEPKLKKQKSKKFSNNGTSVLILTGFWPTFDTTFFSNSASPERKHSGLQILELCFKLPNFKAAFFPIIFSDNLTRSLINHVSKKDRVLHNLAQKVLSNAVETARAIPNGRVELIKALESHCILFDRLTKTRTVKDLMSNISSDNIKTDLDEWVAITDWVLNSDNELIGRVHKYDINTAKHDVQIFKFDSLLSLIRGNKKLIRNVVSPGNEELSLIFANYASKILEYFATIVYVMSASDIKETDIRIAKDRLQSILSDLMECTKGAVDWSGILLKFLTNCEKSNSLRSSIDSSDELMKTKNEAFKIWNELGVSLKSNEMEDDEMRLSKCLVMLCSTALLELYGGDVDSFGVLDDLINIYNDFKGKSGDSENIMNALVDLLLTYLTQKSGLKKRIGTNIWESIVHDVKLTQLERLFDVLTTRENKAGMEQLFNQVFDDYEEDSEEGESDNEKEEDMEEEKSDDEEEDEEDEEDDDDTNDEDDEEKDSSKAKIEEVEKSTTSALAKALNVNEKDHANESKASKENHHGNNDDDDSDSDSDNDDEDDDDNDDEYESDESMSDEQMMAIDHQLSAIFQQRQNSLQELRASSKNGNERKLEAKDARELMALCKLRVLDLLDLYVTTHSSNSNCATIVIVLLDLMDLTLDIKVGEKAHKIIKKTCKTTFKFNNIEDEIDGTFEMIDSVLNRAAKSKFSAFTHACSQVSVYLIRSIVSADPLKFEDYVKRVSDIYQKHMVTWATNSSDKSSAVIFNDLVNWINSKRANKNSTNQ</sequence>
<dbReference type="AlphaFoldDB" id="A0A4V4NG50"/>
<dbReference type="EMBL" id="SELW01000129">
    <property type="protein sequence ID" value="TID30650.1"/>
    <property type="molecule type" value="Genomic_DNA"/>
</dbReference>
<dbReference type="InterPro" id="IPR007015">
    <property type="entry name" value="DNA_pol_V/MYBBP1A"/>
</dbReference>
<name>A0A4V4NG50_9ASCO</name>
<reference evidence="4 5" key="1">
    <citation type="journal article" date="2019" name="Front. Genet.">
        <title>Whole-Genome Sequencing of the Opportunistic Yeast Pathogen Candida inconspicua Uncovers Its Hybrid Origin.</title>
        <authorList>
            <person name="Mixao V."/>
            <person name="Hansen A.P."/>
            <person name="Saus E."/>
            <person name="Boekhout T."/>
            <person name="Lass-Florl C."/>
            <person name="Gabaldon T."/>
        </authorList>
    </citation>
    <scope>NUCLEOTIDE SEQUENCE [LARGE SCALE GENOMIC DNA]</scope>
    <source>
        <strain evidence="4 5">CBS 180</strain>
    </source>
</reference>
<feature type="compositionally biased region" description="Basic and acidic residues" evidence="3">
    <location>
        <begin position="769"/>
        <end position="780"/>
    </location>
</feature>
<evidence type="ECO:0000313" key="5">
    <source>
        <dbReference type="Proteomes" id="UP000307173"/>
    </source>
</evidence>
<feature type="compositionally biased region" description="Acidic residues" evidence="3">
    <location>
        <begin position="813"/>
        <end position="842"/>
    </location>
</feature>
<dbReference type="Pfam" id="PF04931">
    <property type="entry name" value="DNA_pol_phi"/>
    <property type="match status" value="1"/>
</dbReference>
<accession>A0A4V4NG50</accession>
<feature type="compositionally biased region" description="Basic and acidic residues" evidence="3">
    <location>
        <begin position="793"/>
        <end position="812"/>
    </location>
</feature>
<dbReference type="PANTHER" id="PTHR13213:SF2">
    <property type="entry name" value="MYB-BINDING PROTEIN 1A"/>
    <property type="match status" value="1"/>
</dbReference>
<dbReference type="PANTHER" id="PTHR13213">
    <property type="entry name" value="MYB-BINDING PROTEIN 1A FAMILY MEMBER"/>
    <property type="match status" value="1"/>
</dbReference>
<evidence type="ECO:0000256" key="2">
    <source>
        <dbReference type="ARBA" id="ARBA00023242"/>
    </source>
</evidence>
<comment type="subcellular location">
    <subcellularLocation>
        <location evidence="1">Nucleus</location>
    </subcellularLocation>
</comment>